<proteinExistence type="predicted"/>
<organism evidence="1">
    <name type="scientific">Phytophthora nicotianae</name>
    <name type="common">Potato buckeye rot agent</name>
    <name type="synonym">Phytophthora parasitica</name>
    <dbReference type="NCBI Taxonomy" id="4792"/>
    <lineage>
        <taxon>Eukaryota</taxon>
        <taxon>Sar</taxon>
        <taxon>Stramenopiles</taxon>
        <taxon>Oomycota</taxon>
        <taxon>Peronosporomycetes</taxon>
        <taxon>Peronosporales</taxon>
        <taxon>Peronosporaceae</taxon>
        <taxon>Phytophthora</taxon>
    </lineage>
</organism>
<dbReference type="EMBL" id="KI677415">
    <property type="protein sequence ID" value="ETM02366.1"/>
    <property type="molecule type" value="Genomic_DNA"/>
</dbReference>
<sequence length="138" mass="15483">METERRRRHDELSSVPIAVREAIQAGVRVTSTSDKSATAVWMCMASETCRTQRAKMLMSGGKTSKATQHLSKAHGIDSNKTASELGKKRTREEELIVLRRSPLYRDDPGCAYVLIETLCIVNNNLPFRIGEYAESLLR</sequence>
<gene>
    <name evidence="1" type="ORF">L917_01149</name>
</gene>
<accession>W2M0K0</accession>
<dbReference type="Proteomes" id="UP000054423">
    <property type="component" value="Unassembled WGS sequence"/>
</dbReference>
<dbReference type="AlphaFoldDB" id="W2M0K0"/>
<dbReference type="OrthoDB" id="124796at2759"/>
<protein>
    <submittedName>
        <fullName evidence="1">Uncharacterized protein</fullName>
    </submittedName>
</protein>
<reference evidence="1" key="1">
    <citation type="submission" date="2013-11" db="EMBL/GenBank/DDBJ databases">
        <title>The Genome Sequence of Phytophthora parasitica CHvinca01.</title>
        <authorList>
            <consortium name="The Broad Institute Genomics Platform"/>
            <person name="Russ C."/>
            <person name="Tyler B."/>
            <person name="Panabieres F."/>
            <person name="Shan W."/>
            <person name="Tripathy S."/>
            <person name="Grunwald N."/>
            <person name="Machado M."/>
            <person name="Johnson C.S."/>
            <person name="Arredondo F."/>
            <person name="Hong C."/>
            <person name="Coffey M."/>
            <person name="Young S.K."/>
            <person name="Zeng Q."/>
            <person name="Gargeya S."/>
            <person name="Fitzgerald M."/>
            <person name="Abouelleil A."/>
            <person name="Alvarado L."/>
            <person name="Chapman S.B."/>
            <person name="Gainer-Dewar J."/>
            <person name="Goldberg J."/>
            <person name="Griggs A."/>
            <person name="Gujja S."/>
            <person name="Hansen M."/>
            <person name="Howarth C."/>
            <person name="Imamovic A."/>
            <person name="Ireland A."/>
            <person name="Larimer J."/>
            <person name="McCowan C."/>
            <person name="Murphy C."/>
            <person name="Pearson M."/>
            <person name="Poon T.W."/>
            <person name="Priest M."/>
            <person name="Roberts A."/>
            <person name="Saif S."/>
            <person name="Shea T."/>
            <person name="Sykes S."/>
            <person name="Wortman J."/>
            <person name="Nusbaum C."/>
            <person name="Birren B."/>
        </authorList>
    </citation>
    <scope>NUCLEOTIDE SEQUENCE [LARGE SCALE GENOMIC DNA]</scope>
    <source>
        <strain evidence="1">CHvinca01</strain>
    </source>
</reference>
<evidence type="ECO:0000313" key="1">
    <source>
        <dbReference type="EMBL" id="ETM02366.1"/>
    </source>
</evidence>
<dbReference type="VEuPathDB" id="FungiDB:PPTG_06699"/>
<name>W2M0K0_PHYNI</name>